<dbReference type="PANTHER" id="PTHR11358:SF35">
    <property type="entry name" value="FORMIMIDOYLGLUTAMASE"/>
    <property type="match status" value="1"/>
</dbReference>
<evidence type="ECO:0000256" key="1">
    <source>
        <dbReference type="ARBA" id="ARBA00022723"/>
    </source>
</evidence>
<feature type="binding site" evidence="5 7">
    <location>
        <position position="154"/>
    </location>
    <ligand>
        <name>Mn(2+)</name>
        <dbReference type="ChEBI" id="CHEBI:29035"/>
        <label>1</label>
    </ligand>
</feature>
<evidence type="ECO:0000256" key="7">
    <source>
        <dbReference type="PIRSR" id="PIRSR036979-1"/>
    </source>
</evidence>
<feature type="binding site" evidence="5 7">
    <location>
        <position position="246"/>
    </location>
    <ligand>
        <name>Mn(2+)</name>
        <dbReference type="ChEBI" id="CHEBI:29035"/>
        <label>1</label>
    </ligand>
</feature>
<dbReference type="GO" id="GO:0019557">
    <property type="term" value="P:L-histidine catabolic process to glutamate and formate"/>
    <property type="evidence" value="ECO:0007669"/>
    <property type="project" value="UniProtKB-UniPathway"/>
</dbReference>
<evidence type="ECO:0000256" key="4">
    <source>
        <dbReference type="ARBA" id="ARBA00023211"/>
    </source>
</evidence>
<comment type="catalytic activity">
    <reaction evidence="5">
        <text>N-formimidoyl-L-glutamate + H2O = formamide + L-glutamate</text>
        <dbReference type="Rhea" id="RHEA:22492"/>
        <dbReference type="ChEBI" id="CHEBI:15377"/>
        <dbReference type="ChEBI" id="CHEBI:16397"/>
        <dbReference type="ChEBI" id="CHEBI:29985"/>
        <dbReference type="ChEBI" id="CHEBI:58928"/>
        <dbReference type="EC" id="3.5.3.8"/>
    </reaction>
</comment>
<dbReference type="UniPathway" id="UPA00379">
    <property type="reaction ID" value="UER00552"/>
</dbReference>
<dbReference type="RefSeq" id="WP_008047994.1">
    <property type="nucleotide sequence ID" value="NZ_CH724154.1"/>
</dbReference>
<reference evidence="9 10" key="1">
    <citation type="submission" date="2006-02" db="EMBL/GenBank/DDBJ databases">
        <authorList>
            <person name="Pinhassi J."/>
            <person name="Pedros-Alio C."/>
            <person name="Ferriera S."/>
            <person name="Johnson J."/>
            <person name="Kravitz S."/>
            <person name="Halpern A."/>
            <person name="Remington K."/>
            <person name="Beeson K."/>
            <person name="Tran B."/>
            <person name="Rogers Y.-H."/>
            <person name="Friedman R."/>
            <person name="Venter J.C."/>
        </authorList>
    </citation>
    <scope>NUCLEOTIDE SEQUENCE [LARGE SCALE GENOMIC DNA]</scope>
    <source>
        <strain evidence="9 10">MED297</strain>
    </source>
</reference>
<feature type="binding site" evidence="5">
    <location>
        <position position="154"/>
    </location>
    <ligand>
        <name>Mn(2+)</name>
        <dbReference type="ChEBI" id="CHEBI:29035"/>
        <label>2</label>
    </ligand>
</feature>
<evidence type="ECO:0000256" key="2">
    <source>
        <dbReference type="ARBA" id="ARBA00022801"/>
    </source>
</evidence>
<dbReference type="AlphaFoldDB" id="A4BIU5"/>
<dbReference type="GO" id="GO:0050415">
    <property type="term" value="F:formimidoylglutamase activity"/>
    <property type="evidence" value="ECO:0007669"/>
    <property type="project" value="UniProtKB-UniRule"/>
</dbReference>
<comment type="function">
    <text evidence="5">Catalyzes the conversion of N-formimidoyl-L-glutamate to L-glutamate and formamide.</text>
</comment>
<dbReference type="SUPFAM" id="SSF52768">
    <property type="entry name" value="Arginase/deacetylase"/>
    <property type="match status" value="1"/>
</dbReference>
<dbReference type="InterPro" id="IPR023696">
    <property type="entry name" value="Ureohydrolase_dom_sf"/>
</dbReference>
<dbReference type="GO" id="GO:0030145">
    <property type="term" value="F:manganese ion binding"/>
    <property type="evidence" value="ECO:0007669"/>
    <property type="project" value="UniProtKB-UniRule"/>
</dbReference>
<dbReference type="GO" id="GO:0008783">
    <property type="term" value="F:agmatinase activity"/>
    <property type="evidence" value="ECO:0007669"/>
    <property type="project" value="TreeGrafter"/>
</dbReference>
<dbReference type="EC" id="3.5.3.8" evidence="5 6"/>
<evidence type="ECO:0000313" key="9">
    <source>
        <dbReference type="EMBL" id="EAR07962.1"/>
    </source>
</evidence>
<dbReference type="Pfam" id="PF00491">
    <property type="entry name" value="Arginase"/>
    <property type="match status" value="1"/>
</dbReference>
<name>A4BIU5_9GAMM</name>
<comment type="similarity">
    <text evidence="5 8">Belongs to the arginase family.</text>
</comment>
<evidence type="ECO:0000256" key="8">
    <source>
        <dbReference type="PROSITE-ProRule" id="PRU00742"/>
    </source>
</evidence>
<dbReference type="GO" id="GO:0019556">
    <property type="term" value="P:L-histidine catabolic process to glutamate and formamide"/>
    <property type="evidence" value="ECO:0007669"/>
    <property type="project" value="UniProtKB-UniRule"/>
</dbReference>
<dbReference type="HAMAP" id="MF_00737">
    <property type="entry name" value="Formimidoylglutam"/>
    <property type="match status" value="1"/>
</dbReference>
<dbReference type="NCBIfam" id="TIGR01227">
    <property type="entry name" value="hutG"/>
    <property type="match status" value="1"/>
</dbReference>
<feature type="binding site" evidence="5">
    <location>
        <position position="248"/>
    </location>
    <ligand>
        <name>Mn(2+)</name>
        <dbReference type="ChEBI" id="CHEBI:29035"/>
        <label>2</label>
    </ligand>
</feature>
<keyword evidence="3 5" id="KW-0369">Histidine metabolism</keyword>
<dbReference type="Proteomes" id="UP000005953">
    <property type="component" value="Unassembled WGS sequence"/>
</dbReference>
<keyword evidence="4 5" id="KW-0464">Manganese</keyword>
<keyword evidence="1 5" id="KW-0479">Metal-binding</keyword>
<dbReference type="GO" id="GO:0033389">
    <property type="term" value="P:putrescine biosynthetic process from arginine, via agmatine"/>
    <property type="evidence" value="ECO:0007669"/>
    <property type="project" value="TreeGrafter"/>
</dbReference>
<feature type="binding site" evidence="7">
    <location>
        <position position="248"/>
    </location>
    <ligand>
        <name>Mn(2+)</name>
        <dbReference type="ChEBI" id="CHEBI:29035"/>
        <label>1</label>
    </ligand>
</feature>
<keyword evidence="10" id="KW-1185">Reference proteome</keyword>
<feature type="binding site" evidence="5">
    <location>
        <position position="246"/>
    </location>
    <ligand>
        <name>Mn(2+)</name>
        <dbReference type="ChEBI" id="CHEBI:29035"/>
        <label>2</label>
    </ligand>
</feature>
<comment type="caution">
    <text evidence="9">The sequence shown here is derived from an EMBL/GenBank/DDBJ whole genome shotgun (WGS) entry which is preliminary data.</text>
</comment>
<accession>A4BIU5</accession>
<dbReference type="OrthoDB" id="9789727at2"/>
<feature type="binding site" evidence="5">
    <location>
        <position position="156"/>
    </location>
    <ligand>
        <name>Mn(2+)</name>
        <dbReference type="ChEBI" id="CHEBI:29035"/>
        <label>2</label>
    </ligand>
</feature>
<dbReference type="InterPro" id="IPR005923">
    <property type="entry name" value="HutG"/>
</dbReference>
<evidence type="ECO:0000256" key="3">
    <source>
        <dbReference type="ARBA" id="ARBA00022808"/>
    </source>
</evidence>
<evidence type="ECO:0000256" key="6">
    <source>
        <dbReference type="NCBIfam" id="TIGR01227"/>
    </source>
</evidence>
<feature type="binding site" evidence="7">
    <location>
        <position position="156"/>
    </location>
    <ligand>
        <name>Mn(2+)</name>
        <dbReference type="ChEBI" id="CHEBI:29035"/>
        <label>1</label>
    </ligand>
</feature>
<protein>
    <recommendedName>
        <fullName evidence="5 6">Formimidoylglutamase</fullName>
        <ecNumber evidence="5 6">3.5.3.8</ecNumber>
    </recommendedName>
    <alternativeName>
        <fullName evidence="5">Formiminoglutamase</fullName>
    </alternativeName>
    <alternativeName>
        <fullName evidence="5">Formiminoglutamate hydrolase</fullName>
    </alternativeName>
</protein>
<dbReference type="InterPro" id="IPR006035">
    <property type="entry name" value="Ureohydrolase"/>
</dbReference>
<dbReference type="STRING" id="314283.MED297_04909"/>
<keyword evidence="2 5" id="KW-0378">Hydrolase</keyword>
<feature type="binding site" evidence="5 7">
    <location>
        <position position="125"/>
    </location>
    <ligand>
        <name>Mn(2+)</name>
        <dbReference type="ChEBI" id="CHEBI:29035"/>
        <label>1</label>
    </ligand>
</feature>
<gene>
    <name evidence="5" type="primary">hutG</name>
    <name evidence="9" type="ORF">MED297_04909</name>
</gene>
<feature type="binding site" evidence="5 7">
    <location>
        <position position="158"/>
    </location>
    <ligand>
        <name>Mn(2+)</name>
        <dbReference type="ChEBI" id="CHEBI:29035"/>
        <label>1</label>
    </ligand>
</feature>
<comment type="cofactor">
    <cofactor evidence="5 7">
        <name>Mn(2+)</name>
        <dbReference type="ChEBI" id="CHEBI:29035"/>
    </cofactor>
    <text evidence="5 7">Binds 2 manganese ions per subunit.</text>
</comment>
<evidence type="ECO:0000256" key="5">
    <source>
        <dbReference type="HAMAP-Rule" id="MF_00737"/>
    </source>
</evidence>
<organism evidence="9 10">
    <name type="scientific">Reinekea blandensis MED297</name>
    <dbReference type="NCBI Taxonomy" id="314283"/>
    <lineage>
        <taxon>Bacteria</taxon>
        <taxon>Pseudomonadati</taxon>
        <taxon>Pseudomonadota</taxon>
        <taxon>Gammaproteobacteria</taxon>
        <taxon>Oceanospirillales</taxon>
        <taxon>Saccharospirillaceae</taxon>
        <taxon>Reinekea</taxon>
    </lineage>
</organism>
<dbReference type="HOGENOM" id="CLU_039478_2_0_6"/>
<proteinExistence type="inferred from homology"/>
<dbReference type="Gene3D" id="3.40.800.10">
    <property type="entry name" value="Ureohydrolase domain"/>
    <property type="match status" value="1"/>
</dbReference>
<dbReference type="PROSITE" id="PS51409">
    <property type="entry name" value="ARGINASE_2"/>
    <property type="match status" value="1"/>
</dbReference>
<comment type="pathway">
    <text evidence="5">Amino-acid degradation; L-histidine degradation into L-glutamate; L-glutamate from N-formimidoyl-L-glutamate (hydrolase route): step 1/1.</text>
</comment>
<dbReference type="CDD" id="cd09988">
    <property type="entry name" value="Formimidoylglutamase"/>
    <property type="match status" value="1"/>
</dbReference>
<dbReference type="PANTHER" id="PTHR11358">
    <property type="entry name" value="ARGINASE/AGMATINASE"/>
    <property type="match status" value="1"/>
</dbReference>
<sequence>MLKTDHLADCWQGRVDTEDAELSRRIHQQITYDTLPDDFDGQPVLLGFASDEGVRRNQGRPGAKDGPIAARQALANLACASDAQLYDIGDVCCDTDLETAHQTLSHQVHRLLEQNARPIVLGGGHEVAWGSYSGLRSFLSTQAPNARLGILNFDAHFDLRNPNPKPSSGTPFRQAQQWCEANETPFDYFVCGINPSANTDALFEFAYEHDVQWVEDLDCHWGNISNIQSQLTDWLAPLDALYITVCLDVFPAADAPGVSAPSAVGVPPAFVLKLLQTVQGICEQNETPILLADVAELNPTLDLDGRTAKLAARIAYQLMF</sequence>
<dbReference type="PIRSF" id="PIRSF036979">
    <property type="entry name" value="Arginase"/>
    <property type="match status" value="1"/>
</dbReference>
<dbReference type="EMBL" id="AAOE01000028">
    <property type="protein sequence ID" value="EAR07962.1"/>
    <property type="molecule type" value="Genomic_DNA"/>
</dbReference>
<evidence type="ECO:0000313" key="10">
    <source>
        <dbReference type="Proteomes" id="UP000005953"/>
    </source>
</evidence>